<dbReference type="GO" id="GO:0016887">
    <property type="term" value="F:ATP hydrolysis activity"/>
    <property type="evidence" value="ECO:0007669"/>
    <property type="project" value="InterPro"/>
</dbReference>
<dbReference type="InterPro" id="IPR003593">
    <property type="entry name" value="AAA+_ATPase"/>
</dbReference>
<dbReference type="GO" id="GO:0043190">
    <property type="term" value="C:ATP-binding cassette (ABC) transporter complex"/>
    <property type="evidence" value="ECO:0007669"/>
    <property type="project" value="TreeGrafter"/>
</dbReference>
<evidence type="ECO:0000256" key="2">
    <source>
        <dbReference type="ARBA" id="ARBA00022448"/>
    </source>
</evidence>
<keyword evidence="4" id="KW-0067">ATP-binding</keyword>
<keyword evidence="3" id="KW-0547">Nucleotide-binding</keyword>
<comment type="caution">
    <text evidence="6">The sequence shown here is derived from an EMBL/GenBank/DDBJ whole genome shotgun (WGS) entry which is preliminary data.</text>
</comment>
<evidence type="ECO:0000256" key="4">
    <source>
        <dbReference type="ARBA" id="ARBA00022840"/>
    </source>
</evidence>
<dbReference type="SMART" id="SM00382">
    <property type="entry name" value="AAA"/>
    <property type="match status" value="2"/>
</dbReference>
<dbReference type="AlphaFoldDB" id="A0AAV5B2Z4"/>
<feature type="domain" description="ABC transporter" evidence="5">
    <location>
        <begin position="12"/>
        <end position="262"/>
    </location>
</feature>
<dbReference type="PROSITE" id="PS00211">
    <property type="entry name" value="ABC_TRANSPORTER_1"/>
    <property type="match status" value="2"/>
</dbReference>
<gene>
    <name evidence="6" type="ORF">ATOP_06780</name>
</gene>
<keyword evidence="7" id="KW-1185">Reference proteome</keyword>
<dbReference type="Gene3D" id="3.40.50.300">
    <property type="entry name" value="P-loop containing nucleotide triphosphate hydrolases"/>
    <property type="match status" value="2"/>
</dbReference>
<dbReference type="PANTHER" id="PTHR43553">
    <property type="entry name" value="HEAVY METAL TRANSPORTER"/>
    <property type="match status" value="1"/>
</dbReference>
<evidence type="ECO:0000313" key="7">
    <source>
        <dbReference type="Proteomes" id="UP001055025"/>
    </source>
</evidence>
<dbReference type="EMBL" id="BQKC01000001">
    <property type="protein sequence ID" value="GJM55023.1"/>
    <property type="molecule type" value="Genomic_DNA"/>
</dbReference>
<dbReference type="SUPFAM" id="SSF52540">
    <property type="entry name" value="P-loop containing nucleoside triphosphate hydrolases"/>
    <property type="match status" value="2"/>
</dbReference>
<evidence type="ECO:0000256" key="1">
    <source>
        <dbReference type="ARBA" id="ARBA00005417"/>
    </source>
</evidence>
<dbReference type="CDD" id="cd03225">
    <property type="entry name" value="ABC_cobalt_CbiO_domain1"/>
    <property type="match status" value="2"/>
</dbReference>
<proteinExistence type="inferred from homology"/>
<comment type="similarity">
    <text evidence="1">Belongs to the ABC transporter superfamily.</text>
</comment>
<dbReference type="InterPro" id="IPR017871">
    <property type="entry name" value="ABC_transporter-like_CS"/>
</dbReference>
<evidence type="ECO:0000256" key="3">
    <source>
        <dbReference type="ARBA" id="ARBA00022741"/>
    </source>
</evidence>
<reference evidence="6" key="1">
    <citation type="journal article" date="2022" name="Int. J. Syst. Evol. Microbiol.">
        <title>Granulimonas faecalis gen. nov., sp. nov., and Leptogranulimonas caecicola gen. nov., sp. nov., novel lactate-producing Atopobiaceae bacteria isolated from mouse intestines, and an emended description of the family Atopobiaceae.</title>
        <authorList>
            <person name="Morinaga K."/>
            <person name="Kusada H."/>
            <person name="Sakamoto S."/>
            <person name="Murakami T."/>
            <person name="Toyoda A."/>
            <person name="Mori H."/>
            <person name="Meng X.Y."/>
            <person name="Takashino M."/>
            <person name="Murotomi K."/>
            <person name="Tamaki H."/>
        </authorList>
    </citation>
    <scope>NUCLEOTIDE SEQUENCE</scope>
    <source>
        <strain evidence="6">OPF53</strain>
    </source>
</reference>
<accession>A0AAV5B2Z4</accession>
<dbReference type="GO" id="GO:0005524">
    <property type="term" value="F:ATP binding"/>
    <property type="evidence" value="ECO:0007669"/>
    <property type="project" value="UniProtKB-KW"/>
</dbReference>
<name>A0AAV5B2Z4_9ACTN</name>
<keyword evidence="2" id="KW-0813">Transport</keyword>
<dbReference type="GO" id="GO:0042626">
    <property type="term" value="F:ATPase-coupled transmembrane transporter activity"/>
    <property type="evidence" value="ECO:0007669"/>
    <property type="project" value="TreeGrafter"/>
</dbReference>
<dbReference type="PROSITE" id="PS50893">
    <property type="entry name" value="ABC_TRANSPORTER_2"/>
    <property type="match status" value="2"/>
</dbReference>
<dbReference type="RefSeq" id="WP_265590665.1">
    <property type="nucleotide sequence ID" value="NZ_BQKC01000001.1"/>
</dbReference>
<evidence type="ECO:0000313" key="6">
    <source>
        <dbReference type="EMBL" id="GJM55023.1"/>
    </source>
</evidence>
<organism evidence="6 7">
    <name type="scientific">Granulimonas faecalis</name>
    <dbReference type="NCBI Taxonomy" id="2894155"/>
    <lineage>
        <taxon>Bacteria</taxon>
        <taxon>Bacillati</taxon>
        <taxon>Actinomycetota</taxon>
        <taxon>Coriobacteriia</taxon>
        <taxon>Coriobacteriales</taxon>
        <taxon>Kribbibacteriaceae</taxon>
        <taxon>Granulimonas</taxon>
    </lineage>
</organism>
<feature type="domain" description="ABC transporter" evidence="5">
    <location>
        <begin position="266"/>
        <end position="479"/>
    </location>
</feature>
<dbReference type="InterPro" id="IPR027417">
    <property type="entry name" value="P-loop_NTPase"/>
</dbReference>
<dbReference type="Proteomes" id="UP001055025">
    <property type="component" value="Unassembled WGS sequence"/>
</dbReference>
<sequence length="480" mass="49881">MTELDETGVPAVEWADVAFSYPADDPAGGVAPLGSWGEPVLREASLSVPQGAFCLLSGATGSGKSTLLRLAKPEVAPVGRLSGSVEVLGRPVGSLSVRQSACALGLVTQDASAQLVCDTVGDELAFALENLSMAPGAIGRRMAEACCFFGIDGWLHTPISELSGGQRQLAVLAAAMVLRPRVLLLDEPTAQLDPVAERAFLHGLFRVNRELGVTVVVATHHAAPMTPYATMAVEVVAGEVRPVPVDALAEEPSTPCELSLPGEPALVVRDLWARYDARCPWVLSGCGLEVRSGEVRALVGGNGSGKSTLIKALAGIVRLRRGKVADAGADRRGYVPQDPREVLGSGTVGQELMAWAPGAGFSEADARAMAVSTGLLGLWDRDAAELSGGQRQLLAVAKVLLCRPRTLLLDEPVKGLDAAARATVARLVALAAREGAAVVVATHDLAYARDCCTTVSMVFDGALTGTAPASEFFAESVFFS</sequence>
<dbReference type="Pfam" id="PF00005">
    <property type="entry name" value="ABC_tran"/>
    <property type="match status" value="2"/>
</dbReference>
<dbReference type="InterPro" id="IPR003439">
    <property type="entry name" value="ABC_transporter-like_ATP-bd"/>
</dbReference>
<protein>
    <recommendedName>
        <fullName evidence="5">ABC transporter domain-containing protein</fullName>
    </recommendedName>
</protein>
<dbReference type="InterPro" id="IPR015856">
    <property type="entry name" value="ABC_transpr_CbiO/EcfA_su"/>
</dbReference>
<evidence type="ECO:0000259" key="5">
    <source>
        <dbReference type="PROSITE" id="PS50893"/>
    </source>
</evidence>
<dbReference type="InterPro" id="IPR050095">
    <property type="entry name" value="ECF_ABC_transporter_ATP-bd"/>
</dbReference>